<evidence type="ECO:0000313" key="1">
    <source>
        <dbReference type="EMBL" id="EDR01288.1"/>
    </source>
</evidence>
<reference evidence="1 2" key="1">
    <citation type="journal article" date="2008" name="Nature">
        <title>The genome of Laccaria bicolor provides insights into mycorrhizal symbiosis.</title>
        <authorList>
            <person name="Martin F."/>
            <person name="Aerts A."/>
            <person name="Ahren D."/>
            <person name="Brun A."/>
            <person name="Danchin E.G.J."/>
            <person name="Duchaussoy F."/>
            <person name="Gibon J."/>
            <person name="Kohler A."/>
            <person name="Lindquist E."/>
            <person name="Pereda V."/>
            <person name="Salamov A."/>
            <person name="Shapiro H.J."/>
            <person name="Wuyts J."/>
            <person name="Blaudez D."/>
            <person name="Buee M."/>
            <person name="Brokstein P."/>
            <person name="Canbaeck B."/>
            <person name="Cohen D."/>
            <person name="Courty P.E."/>
            <person name="Coutinho P.M."/>
            <person name="Delaruelle C."/>
            <person name="Detter J.C."/>
            <person name="Deveau A."/>
            <person name="DiFazio S."/>
            <person name="Duplessis S."/>
            <person name="Fraissinet-Tachet L."/>
            <person name="Lucic E."/>
            <person name="Frey-Klett P."/>
            <person name="Fourrey C."/>
            <person name="Feussner I."/>
            <person name="Gay G."/>
            <person name="Grimwood J."/>
            <person name="Hoegger P.J."/>
            <person name="Jain P."/>
            <person name="Kilaru S."/>
            <person name="Labbe J."/>
            <person name="Lin Y.C."/>
            <person name="Legue V."/>
            <person name="Le Tacon F."/>
            <person name="Marmeisse R."/>
            <person name="Melayah D."/>
            <person name="Montanini B."/>
            <person name="Muratet M."/>
            <person name="Nehls U."/>
            <person name="Niculita-Hirzel H."/>
            <person name="Oudot-Le Secq M.P."/>
            <person name="Peter M."/>
            <person name="Quesneville H."/>
            <person name="Rajashekar B."/>
            <person name="Reich M."/>
            <person name="Rouhier N."/>
            <person name="Schmutz J."/>
            <person name="Yin T."/>
            <person name="Chalot M."/>
            <person name="Henrissat B."/>
            <person name="Kuees U."/>
            <person name="Lucas S."/>
            <person name="Van de Peer Y."/>
            <person name="Podila G.K."/>
            <person name="Polle A."/>
            <person name="Pukkila P.J."/>
            <person name="Richardson P.M."/>
            <person name="Rouze P."/>
            <person name="Sanders I.R."/>
            <person name="Stajich J.E."/>
            <person name="Tunlid A."/>
            <person name="Tuskan G."/>
            <person name="Grigoriev I.V."/>
        </authorList>
    </citation>
    <scope>NUCLEOTIDE SEQUENCE [LARGE SCALE GENOMIC DNA]</scope>
    <source>
        <strain evidence="2">S238N-H82 / ATCC MYA-4686</strain>
    </source>
</reference>
<dbReference type="Proteomes" id="UP000001194">
    <property type="component" value="Unassembled WGS sequence"/>
</dbReference>
<dbReference type="AlphaFoldDB" id="B0DVQ0"/>
<dbReference type="GeneID" id="6083706"/>
<organism evidence="2">
    <name type="scientific">Laccaria bicolor (strain S238N-H82 / ATCC MYA-4686)</name>
    <name type="common">Bicoloured deceiver</name>
    <name type="synonym">Laccaria laccata var. bicolor</name>
    <dbReference type="NCBI Taxonomy" id="486041"/>
    <lineage>
        <taxon>Eukaryota</taxon>
        <taxon>Fungi</taxon>
        <taxon>Dikarya</taxon>
        <taxon>Basidiomycota</taxon>
        <taxon>Agaricomycotina</taxon>
        <taxon>Agaricomycetes</taxon>
        <taxon>Agaricomycetidae</taxon>
        <taxon>Agaricales</taxon>
        <taxon>Agaricineae</taxon>
        <taxon>Hydnangiaceae</taxon>
        <taxon>Laccaria</taxon>
    </lineage>
</organism>
<keyword evidence="2" id="KW-1185">Reference proteome</keyword>
<dbReference type="HOGENOM" id="CLU_906338_0_0_1"/>
<proteinExistence type="predicted"/>
<sequence length="307" mass="34915">MVDNHVLHLEGANADGFVYGNPSRMGDVGGYRGCGQRHNSGYDAIVNEVDTIRHRVSTMAQGARYAEDATNAPGYRFSEPTYSRPSHLPTRIPPIQATRHEAVVEVPCKRCGQVDDGEPEGQEQRAASPRVCRKKDISKAFRHVFALKEGFKNSTTYQRDDDDWRTTRRREWTSTSKGGRRTYLFSLARVQILGTGDGGNNLFVSLEVHSIHLRKKYRLTHTDRYLHYAESLPFAKGAERLKKIQANQNPDTSRWNFRVCGSSAMQNRGRRSISLLIARKLHLDENDVLRMEELRGQFGILVYAYES</sequence>
<dbReference type="InParanoid" id="B0DVQ0"/>
<dbReference type="RefSeq" id="XP_001887995.1">
    <property type="nucleotide sequence ID" value="XM_001887960.1"/>
</dbReference>
<dbReference type="EMBL" id="DS547140">
    <property type="protein sequence ID" value="EDR01288.1"/>
    <property type="molecule type" value="Genomic_DNA"/>
</dbReference>
<evidence type="ECO:0000313" key="2">
    <source>
        <dbReference type="Proteomes" id="UP000001194"/>
    </source>
</evidence>
<gene>
    <name evidence="1" type="ORF">LACBIDRAFT_333371</name>
</gene>
<protein>
    <submittedName>
        <fullName evidence="1">Predicted protein</fullName>
    </submittedName>
</protein>
<dbReference type="KEGG" id="lbc:LACBIDRAFT_333371"/>
<name>B0DVQ0_LACBS</name>
<accession>B0DVQ0</accession>